<keyword evidence="1" id="KW-0479">Metal-binding</keyword>
<reference evidence="5" key="1">
    <citation type="journal article" date="2016" name="Front. Microbiol.">
        <title>Complete Genome Sequence of Clostridium estertheticum DSM 8809, a Microbe Identified in Spoiled Vacuum Packed Beef.</title>
        <authorList>
            <person name="Yu Z."/>
            <person name="Gunn L."/>
            <person name="Brennan E."/>
            <person name="Reid R."/>
            <person name="Wall P.G."/>
            <person name="Gaora O.P."/>
            <person name="Hurley D."/>
            <person name="Bolton D."/>
            <person name="Fanning S."/>
        </authorList>
    </citation>
    <scope>NUCLEOTIDE SEQUENCE [LARGE SCALE GENOMIC DNA]</scope>
    <source>
        <strain evidence="5">DSM 8809</strain>
    </source>
</reference>
<dbReference type="Proteomes" id="UP000182569">
    <property type="component" value="Chromosome"/>
</dbReference>
<dbReference type="SUPFAM" id="SSF56300">
    <property type="entry name" value="Metallo-dependent phosphatases"/>
    <property type="match status" value="1"/>
</dbReference>
<proteinExistence type="predicted"/>
<dbReference type="GO" id="GO:0008758">
    <property type="term" value="F:UDP-2,3-diacylglucosamine hydrolase activity"/>
    <property type="evidence" value="ECO:0007669"/>
    <property type="project" value="TreeGrafter"/>
</dbReference>
<dbReference type="STRING" id="1552.A7L45_09420"/>
<evidence type="ECO:0000313" key="4">
    <source>
        <dbReference type="EMBL" id="APC40268.1"/>
    </source>
</evidence>
<dbReference type="InterPro" id="IPR029052">
    <property type="entry name" value="Metallo-depent_PP-like"/>
</dbReference>
<name>A0A1J0GFW1_9CLOT</name>
<dbReference type="GO" id="GO:0016020">
    <property type="term" value="C:membrane"/>
    <property type="evidence" value="ECO:0007669"/>
    <property type="project" value="GOC"/>
</dbReference>
<dbReference type="GO" id="GO:0046872">
    <property type="term" value="F:metal ion binding"/>
    <property type="evidence" value="ECO:0007669"/>
    <property type="project" value="UniProtKB-KW"/>
</dbReference>
<organism evidence="4 5">
    <name type="scientific">Clostridium estertheticum subsp. estertheticum</name>
    <dbReference type="NCBI Taxonomy" id="1552"/>
    <lineage>
        <taxon>Bacteria</taxon>
        <taxon>Bacillati</taxon>
        <taxon>Bacillota</taxon>
        <taxon>Clostridia</taxon>
        <taxon>Eubacteriales</taxon>
        <taxon>Clostridiaceae</taxon>
        <taxon>Clostridium</taxon>
    </lineage>
</organism>
<accession>A0A1J0GFW1</accession>
<dbReference type="KEGG" id="ceu:A7L45_09420"/>
<dbReference type="EMBL" id="CP015756">
    <property type="protein sequence ID" value="APC40268.1"/>
    <property type="molecule type" value="Genomic_DNA"/>
</dbReference>
<dbReference type="OrthoDB" id="9780884at2"/>
<dbReference type="GO" id="GO:0009245">
    <property type="term" value="P:lipid A biosynthetic process"/>
    <property type="evidence" value="ECO:0007669"/>
    <property type="project" value="TreeGrafter"/>
</dbReference>
<dbReference type="PANTHER" id="PTHR31302">
    <property type="entry name" value="TRANSMEMBRANE PROTEIN WITH METALLOPHOSPHOESTERASE DOMAIN-RELATED"/>
    <property type="match status" value="1"/>
</dbReference>
<protein>
    <recommendedName>
        <fullName evidence="3">Calcineurin-like phosphoesterase domain-containing protein</fullName>
    </recommendedName>
</protein>
<evidence type="ECO:0000259" key="3">
    <source>
        <dbReference type="Pfam" id="PF00149"/>
    </source>
</evidence>
<gene>
    <name evidence="4" type="ORF">A7L45_09420</name>
</gene>
<feature type="domain" description="Calcineurin-like phosphoesterase" evidence="3">
    <location>
        <begin position="45"/>
        <end position="213"/>
    </location>
</feature>
<dbReference type="InterPro" id="IPR004843">
    <property type="entry name" value="Calcineurin-like_PHP"/>
</dbReference>
<dbReference type="Gene3D" id="3.60.21.10">
    <property type="match status" value="1"/>
</dbReference>
<sequence>MSNVFNILIGLFVFFILWALIEAQVYRVRRIKIKNSKIPKGFNNFKIIFISDMHYGRGFSSKRLINIVNKINKIEPDIIIIGGDYLDVSVKSKSDVSKYLDKELQVLKKLKAKLGIFTVLGNHDYFKGKDHLVKKLNSNSFKILKNGKELISMGGDTIELIGVDDLLEGNPEANLLKETSDNFTIAISYNPDFFSDYKNVINYDLGFAGHTHGGQVTIFGLYAPYTSSKYGQMYCKKIIHEENRDILLTNGIGNGMLPIRFFAIPEIVEINLEV</sequence>
<dbReference type="AlphaFoldDB" id="A0A1J0GFW1"/>
<keyword evidence="5" id="KW-1185">Reference proteome</keyword>
<evidence type="ECO:0000313" key="5">
    <source>
        <dbReference type="Proteomes" id="UP000182569"/>
    </source>
</evidence>
<evidence type="ECO:0000256" key="2">
    <source>
        <dbReference type="ARBA" id="ARBA00022801"/>
    </source>
</evidence>
<dbReference type="Pfam" id="PF00149">
    <property type="entry name" value="Metallophos"/>
    <property type="match status" value="1"/>
</dbReference>
<keyword evidence="2" id="KW-0378">Hydrolase</keyword>
<evidence type="ECO:0000256" key="1">
    <source>
        <dbReference type="ARBA" id="ARBA00022723"/>
    </source>
</evidence>
<dbReference type="PANTHER" id="PTHR31302:SF31">
    <property type="entry name" value="PHOSPHODIESTERASE YAEI"/>
    <property type="match status" value="1"/>
</dbReference>
<dbReference type="InterPro" id="IPR051158">
    <property type="entry name" value="Metallophosphoesterase_sf"/>
</dbReference>
<dbReference type="RefSeq" id="WP_071612560.1">
    <property type="nucleotide sequence ID" value="NZ_CP015756.1"/>
</dbReference>